<evidence type="ECO:0008006" key="2">
    <source>
        <dbReference type="Google" id="ProtNLM"/>
    </source>
</evidence>
<organism evidence="1">
    <name type="scientific">Siphoviridae sp. ctcK97</name>
    <dbReference type="NCBI Taxonomy" id="2825571"/>
    <lineage>
        <taxon>Viruses</taxon>
        <taxon>Duplodnaviria</taxon>
        <taxon>Heunggongvirae</taxon>
        <taxon>Uroviricota</taxon>
        <taxon>Caudoviricetes</taxon>
    </lineage>
</organism>
<sequence length="146" mass="16465">MQSIKVKYTNFFGEETEETLHFHLSKGELMNMELRRTPLSSKIALINGGEASPMDAYKLLCEFVAKAYGERSEDGKRFFKDDRATKAFMSSPAFDALLDKLSNDPKFSNGFLAGLFPDDIMGKAKKLIEEHPDASLEELRKFAEAN</sequence>
<accession>A0A8S5UB22</accession>
<evidence type="ECO:0000313" key="1">
    <source>
        <dbReference type="EMBL" id="DAF91627.1"/>
    </source>
</evidence>
<protein>
    <recommendedName>
        <fullName evidence="2">Tail assembly chaperone</fullName>
    </recommendedName>
</protein>
<dbReference type="EMBL" id="BK016058">
    <property type="protein sequence ID" value="DAF91627.1"/>
    <property type="molecule type" value="Genomic_DNA"/>
</dbReference>
<name>A0A8S5UB22_9CAUD</name>
<proteinExistence type="predicted"/>
<reference evidence="1" key="1">
    <citation type="journal article" date="2021" name="Proc. Natl. Acad. Sci. U.S.A.">
        <title>A Catalog of Tens of Thousands of Viruses from Human Metagenomes Reveals Hidden Associations with Chronic Diseases.</title>
        <authorList>
            <person name="Tisza M.J."/>
            <person name="Buck C.B."/>
        </authorList>
    </citation>
    <scope>NUCLEOTIDE SEQUENCE</scope>
    <source>
        <strain evidence="1">CtcK97</strain>
    </source>
</reference>
<dbReference type="InterPro" id="IPR057005">
    <property type="entry name" value="Phage_TAC_17"/>
</dbReference>
<dbReference type="Pfam" id="PF23803">
    <property type="entry name" value="Phage_TAC_17"/>
    <property type="match status" value="1"/>
</dbReference>